<reference evidence="1" key="3">
    <citation type="submission" date="2021-05" db="UniProtKB">
        <authorList>
            <consortium name="EnsemblPlants"/>
        </authorList>
    </citation>
    <scope>IDENTIFICATION</scope>
    <source>
        <strain evidence="1">cv. B73</strain>
    </source>
</reference>
<reference evidence="2" key="1">
    <citation type="journal article" date="2009" name="Science">
        <title>The B73 maize genome: complexity, diversity, and dynamics.</title>
        <authorList>
            <person name="Schnable P.S."/>
            <person name="Ware D."/>
            <person name="Fulton R.S."/>
            <person name="Stein J.C."/>
            <person name="Wei F."/>
            <person name="Pasternak S."/>
            <person name="Liang C."/>
            <person name="Zhang J."/>
            <person name="Fulton L."/>
            <person name="Graves T.A."/>
            <person name="Minx P."/>
            <person name="Reily A.D."/>
            <person name="Courtney L."/>
            <person name="Kruchowski S.S."/>
            <person name="Tomlinson C."/>
            <person name="Strong C."/>
            <person name="Delehaunty K."/>
            <person name="Fronick C."/>
            <person name="Courtney B."/>
            <person name="Rock S.M."/>
            <person name="Belter E."/>
            <person name="Du F."/>
            <person name="Kim K."/>
            <person name="Abbott R.M."/>
            <person name="Cotton M."/>
            <person name="Levy A."/>
            <person name="Marchetto P."/>
            <person name="Ochoa K."/>
            <person name="Jackson S.M."/>
            <person name="Gillam B."/>
            <person name="Chen W."/>
            <person name="Yan L."/>
            <person name="Higginbotham J."/>
            <person name="Cardenas M."/>
            <person name="Waligorski J."/>
            <person name="Applebaum E."/>
            <person name="Phelps L."/>
            <person name="Falcone J."/>
            <person name="Kanchi K."/>
            <person name="Thane T."/>
            <person name="Scimone A."/>
            <person name="Thane N."/>
            <person name="Henke J."/>
            <person name="Wang T."/>
            <person name="Ruppert J."/>
            <person name="Shah N."/>
            <person name="Rotter K."/>
            <person name="Hodges J."/>
            <person name="Ingenthron E."/>
            <person name="Cordes M."/>
            <person name="Kohlberg S."/>
            <person name="Sgro J."/>
            <person name="Delgado B."/>
            <person name="Mead K."/>
            <person name="Chinwalla A."/>
            <person name="Leonard S."/>
            <person name="Crouse K."/>
            <person name="Collura K."/>
            <person name="Kudrna D."/>
            <person name="Currie J."/>
            <person name="He R."/>
            <person name="Angelova A."/>
            <person name="Rajasekar S."/>
            <person name="Mueller T."/>
            <person name="Lomeli R."/>
            <person name="Scara G."/>
            <person name="Ko A."/>
            <person name="Delaney K."/>
            <person name="Wissotski M."/>
            <person name="Lopez G."/>
            <person name="Campos D."/>
            <person name="Braidotti M."/>
            <person name="Ashley E."/>
            <person name="Golser W."/>
            <person name="Kim H."/>
            <person name="Lee S."/>
            <person name="Lin J."/>
            <person name="Dujmic Z."/>
            <person name="Kim W."/>
            <person name="Talag J."/>
            <person name="Zuccolo A."/>
            <person name="Fan C."/>
            <person name="Sebastian A."/>
            <person name="Kramer M."/>
            <person name="Spiegel L."/>
            <person name="Nascimento L."/>
            <person name="Zutavern T."/>
            <person name="Miller B."/>
            <person name="Ambroise C."/>
            <person name="Muller S."/>
            <person name="Spooner W."/>
            <person name="Narechania A."/>
            <person name="Ren L."/>
            <person name="Wei S."/>
            <person name="Kumari S."/>
            <person name="Faga B."/>
            <person name="Levy M.J."/>
            <person name="McMahan L."/>
            <person name="Van Buren P."/>
            <person name="Vaughn M.W."/>
            <person name="Ying K."/>
            <person name="Yeh C.-T."/>
            <person name="Emrich S.J."/>
            <person name="Jia Y."/>
            <person name="Kalyanaraman A."/>
            <person name="Hsia A.-P."/>
            <person name="Barbazuk W.B."/>
            <person name="Baucom R.S."/>
            <person name="Brutnell T.P."/>
            <person name="Carpita N.C."/>
            <person name="Chaparro C."/>
            <person name="Chia J.-M."/>
            <person name="Deragon J.-M."/>
            <person name="Estill J.C."/>
            <person name="Fu Y."/>
            <person name="Jeddeloh J.A."/>
            <person name="Han Y."/>
            <person name="Lee H."/>
            <person name="Li P."/>
            <person name="Lisch D.R."/>
            <person name="Liu S."/>
            <person name="Liu Z."/>
            <person name="Nagel D.H."/>
            <person name="McCann M.C."/>
            <person name="SanMiguel P."/>
            <person name="Myers A.M."/>
            <person name="Nettleton D."/>
            <person name="Nguyen J."/>
            <person name="Penning B.W."/>
            <person name="Ponnala L."/>
            <person name="Schneider K.L."/>
            <person name="Schwartz D.C."/>
            <person name="Sharma A."/>
            <person name="Soderlund C."/>
            <person name="Springer N.M."/>
            <person name="Sun Q."/>
            <person name="Wang H."/>
            <person name="Waterman M."/>
            <person name="Westerman R."/>
            <person name="Wolfgruber T.K."/>
            <person name="Yang L."/>
            <person name="Yu Y."/>
            <person name="Zhang L."/>
            <person name="Zhou S."/>
            <person name="Zhu Q."/>
            <person name="Bennetzen J.L."/>
            <person name="Dawe R.K."/>
            <person name="Jiang J."/>
            <person name="Jiang N."/>
            <person name="Presting G.G."/>
            <person name="Wessler S.R."/>
            <person name="Aluru S."/>
            <person name="Martienssen R.A."/>
            <person name="Clifton S.W."/>
            <person name="McCombie W.R."/>
            <person name="Wing R.A."/>
            <person name="Wilson R.K."/>
        </authorList>
    </citation>
    <scope>NUCLEOTIDE SEQUENCE [LARGE SCALE GENOMIC DNA]</scope>
    <source>
        <strain evidence="2">cv. B73</strain>
    </source>
</reference>
<evidence type="ECO:0000313" key="2">
    <source>
        <dbReference type="Proteomes" id="UP000007305"/>
    </source>
</evidence>
<sequence length="29" mass="3205">MVLKLVEHLVEKKQLVVDEKQGVIPGSST</sequence>
<protein>
    <submittedName>
        <fullName evidence="1">Uncharacterized protein</fullName>
    </submittedName>
</protein>
<dbReference type="EnsemblPlants" id="Zm00001eb170480_T001">
    <property type="protein sequence ID" value="Zm00001eb170480_P001"/>
    <property type="gene ID" value="Zm00001eb170480"/>
</dbReference>
<reference evidence="1" key="2">
    <citation type="submission" date="2019-07" db="EMBL/GenBank/DDBJ databases">
        <authorList>
            <person name="Seetharam A."/>
            <person name="Woodhouse M."/>
            <person name="Cannon E."/>
        </authorList>
    </citation>
    <scope>NUCLEOTIDE SEQUENCE [LARGE SCALE GENOMIC DNA]</scope>
    <source>
        <strain evidence="1">cv. B73</strain>
    </source>
</reference>
<name>A0A804NLX7_MAIZE</name>
<proteinExistence type="predicted"/>
<dbReference type="AlphaFoldDB" id="A0A804NLX7"/>
<dbReference type="Proteomes" id="UP000007305">
    <property type="component" value="Chromosome 4"/>
</dbReference>
<organism evidence="1 2">
    <name type="scientific">Zea mays</name>
    <name type="common">Maize</name>
    <dbReference type="NCBI Taxonomy" id="4577"/>
    <lineage>
        <taxon>Eukaryota</taxon>
        <taxon>Viridiplantae</taxon>
        <taxon>Streptophyta</taxon>
        <taxon>Embryophyta</taxon>
        <taxon>Tracheophyta</taxon>
        <taxon>Spermatophyta</taxon>
        <taxon>Magnoliopsida</taxon>
        <taxon>Liliopsida</taxon>
        <taxon>Poales</taxon>
        <taxon>Poaceae</taxon>
        <taxon>PACMAD clade</taxon>
        <taxon>Panicoideae</taxon>
        <taxon>Andropogonodae</taxon>
        <taxon>Andropogoneae</taxon>
        <taxon>Tripsacinae</taxon>
        <taxon>Zea</taxon>
    </lineage>
</organism>
<dbReference type="Gramene" id="Zm00001eb170480_T001">
    <property type="protein sequence ID" value="Zm00001eb170480_P001"/>
    <property type="gene ID" value="Zm00001eb170480"/>
</dbReference>
<keyword evidence="2" id="KW-1185">Reference proteome</keyword>
<accession>A0A804NLX7</accession>
<evidence type="ECO:0000313" key="1">
    <source>
        <dbReference type="EnsemblPlants" id="Zm00001eb170480_P001"/>
    </source>
</evidence>